<dbReference type="RefSeq" id="WP_107035149.1">
    <property type="nucleotide sequence ID" value="NZ_CAONGC010000034.1"/>
</dbReference>
<accession>A0A2V1IVV1</accession>
<dbReference type="InterPro" id="IPR013221">
    <property type="entry name" value="Mur_ligase_cen"/>
</dbReference>
<dbReference type="Gene3D" id="3.40.1190.10">
    <property type="entry name" value="Mur-like, catalytic domain"/>
    <property type="match status" value="1"/>
</dbReference>
<keyword evidence="1 7" id="KW-0436">Ligase</keyword>
<feature type="domain" description="Mur ligase C-terminal" evidence="5">
    <location>
        <begin position="401"/>
        <end position="522"/>
    </location>
</feature>
<feature type="transmembrane region" description="Helical" evidence="4">
    <location>
        <begin position="55"/>
        <end position="87"/>
    </location>
</feature>
<dbReference type="PANTHER" id="PTHR43024:SF1">
    <property type="entry name" value="UDP-N-ACETYLMURAMOYL-TRIPEPTIDE--D-ALANYL-D-ALANINE LIGASE"/>
    <property type="match status" value="1"/>
</dbReference>
<evidence type="ECO:0000313" key="8">
    <source>
        <dbReference type="Proteomes" id="UP000244925"/>
    </source>
</evidence>
<dbReference type="SUPFAM" id="SSF53244">
    <property type="entry name" value="MurD-like peptide ligases, peptide-binding domain"/>
    <property type="match status" value="1"/>
</dbReference>
<reference evidence="8" key="1">
    <citation type="submission" date="2018-02" db="EMBL/GenBank/DDBJ databases">
        <authorList>
            <person name="Clavel T."/>
            <person name="Strowig T."/>
        </authorList>
    </citation>
    <scope>NUCLEOTIDE SEQUENCE [LARGE SCALE GENOMIC DNA]</scope>
    <source>
        <strain evidence="8">DSM 100764</strain>
    </source>
</reference>
<keyword evidence="3" id="KW-0067">ATP-binding</keyword>
<name>A0A2V1IVV1_9BACT</name>
<dbReference type="InterPro" id="IPR051046">
    <property type="entry name" value="MurCDEF_CellWall_CoF430Synth"/>
</dbReference>
<dbReference type="InterPro" id="IPR036615">
    <property type="entry name" value="Mur_ligase_C_dom_sf"/>
</dbReference>
<feature type="transmembrane region" description="Helical" evidence="4">
    <location>
        <begin position="132"/>
        <end position="160"/>
    </location>
</feature>
<proteinExistence type="predicted"/>
<evidence type="ECO:0000259" key="5">
    <source>
        <dbReference type="Pfam" id="PF02875"/>
    </source>
</evidence>
<keyword evidence="4" id="KW-0472">Membrane</keyword>
<dbReference type="GeneID" id="93423351"/>
<keyword evidence="8" id="KW-1185">Reference proteome</keyword>
<keyword evidence="4" id="KW-1133">Transmembrane helix</keyword>
<evidence type="ECO:0000256" key="2">
    <source>
        <dbReference type="ARBA" id="ARBA00022741"/>
    </source>
</evidence>
<dbReference type="SUPFAM" id="SSF53623">
    <property type="entry name" value="MurD-like peptide ligases, catalytic domain"/>
    <property type="match status" value="1"/>
</dbReference>
<keyword evidence="4" id="KW-0812">Transmembrane</keyword>
<evidence type="ECO:0000256" key="1">
    <source>
        <dbReference type="ARBA" id="ARBA00022598"/>
    </source>
</evidence>
<keyword evidence="2" id="KW-0547">Nucleotide-binding</keyword>
<evidence type="ECO:0000256" key="4">
    <source>
        <dbReference type="SAM" id="Phobius"/>
    </source>
</evidence>
<dbReference type="EMBL" id="PUBV01000003">
    <property type="protein sequence ID" value="PWB09128.1"/>
    <property type="molecule type" value="Genomic_DNA"/>
</dbReference>
<dbReference type="Proteomes" id="UP000244925">
    <property type="component" value="Unassembled WGS sequence"/>
</dbReference>
<dbReference type="GO" id="GO:0005524">
    <property type="term" value="F:ATP binding"/>
    <property type="evidence" value="ECO:0007669"/>
    <property type="project" value="UniProtKB-KW"/>
</dbReference>
<comment type="caution">
    <text evidence="7">The sequence shown here is derived from an EMBL/GenBank/DDBJ whole genome shotgun (WGS) entry which is preliminary data.</text>
</comment>
<feature type="domain" description="Mur ligase central" evidence="6">
    <location>
        <begin position="190"/>
        <end position="379"/>
    </location>
</feature>
<gene>
    <name evidence="7" type="ORF">C5O25_02470</name>
</gene>
<evidence type="ECO:0000259" key="6">
    <source>
        <dbReference type="Pfam" id="PF08245"/>
    </source>
</evidence>
<dbReference type="Gene3D" id="3.90.190.20">
    <property type="entry name" value="Mur ligase, C-terminal domain"/>
    <property type="match status" value="1"/>
</dbReference>
<dbReference type="Pfam" id="PF08245">
    <property type="entry name" value="Mur_ligase_M"/>
    <property type="match status" value="1"/>
</dbReference>
<dbReference type="Pfam" id="PF02875">
    <property type="entry name" value="Mur_ligase_C"/>
    <property type="match status" value="1"/>
</dbReference>
<protein>
    <submittedName>
        <fullName evidence="7">UDP-N-acetylmuramoyl-tripeptide--D-alanyl-D-alanine ligase</fullName>
    </submittedName>
</protein>
<evidence type="ECO:0000313" key="7">
    <source>
        <dbReference type="EMBL" id="PWB09128.1"/>
    </source>
</evidence>
<evidence type="ECO:0000256" key="3">
    <source>
        <dbReference type="ARBA" id="ARBA00022840"/>
    </source>
</evidence>
<organism evidence="7 8">
    <name type="scientific">Paramuribaculum intestinale</name>
    <dbReference type="NCBI Taxonomy" id="2094151"/>
    <lineage>
        <taxon>Bacteria</taxon>
        <taxon>Pseudomonadati</taxon>
        <taxon>Bacteroidota</taxon>
        <taxon>Bacteroidia</taxon>
        <taxon>Bacteroidales</taxon>
        <taxon>Muribaculaceae</taxon>
        <taxon>Paramuribaculum</taxon>
    </lineage>
</organism>
<sequence>MLITIIFCTIAVCSALSLAAELRRDLMMMQQNSYRIERYRRWLRSSADTTSWPRLAGMAVALASLAAFASDRVGMTLIGAFAIGNIWYLSTRRYKKPLVMTPRARRIYSVSAIISIAITAVAAVAADGHSWLLPAFAASVALQILYCASHIVIMAAVWLLQPLENRINRGYRDDAARILASCRGLKVVGITGSYGKTSTKHYLKRILDEHFATCMTPGSYNTTMGVVRTIREYLKPYDEVFIVEMGAKQPGDIKEICDLVHPEYGILTAVGEQHLESFGSIENVQRTKFELIDSLPAGGYAAVNNDFPYAADREVTNTHCDRYAVSNTAGAQWTATDIAYSPQGTTFTVNGPDGLSMQLQTRLVGECNISNLLAAIAMAVRLGVPQEKIRFAVADIRQVEHRLSLRRTPGGITIIDDAFNSNPTGSGMALDVLSGMTGGNRIVVTPGMIELGERQEKLNYEFGRKIAACADIAIIVGRYNREAIRSGASDGGMTDDRIIITDTFAQAQSMLSGIMKSGDTVLYENDLPDTFK</sequence>
<dbReference type="AlphaFoldDB" id="A0A2V1IVV1"/>
<dbReference type="InterPro" id="IPR036565">
    <property type="entry name" value="Mur-like_cat_sf"/>
</dbReference>
<feature type="transmembrane region" description="Helical" evidence="4">
    <location>
        <begin position="107"/>
        <end position="126"/>
    </location>
</feature>
<dbReference type="GO" id="GO:0016881">
    <property type="term" value="F:acid-amino acid ligase activity"/>
    <property type="evidence" value="ECO:0007669"/>
    <property type="project" value="InterPro"/>
</dbReference>
<dbReference type="InterPro" id="IPR004101">
    <property type="entry name" value="Mur_ligase_C"/>
</dbReference>
<dbReference type="PANTHER" id="PTHR43024">
    <property type="entry name" value="UDP-N-ACETYLMURAMOYL-TRIPEPTIDE--D-ALANYL-D-ALANINE LIGASE"/>
    <property type="match status" value="1"/>
</dbReference>